<evidence type="ECO:0000313" key="1">
    <source>
        <dbReference type="EMBL" id="SUI59976.1"/>
    </source>
</evidence>
<proteinExistence type="predicted"/>
<gene>
    <name evidence="1" type="ORF">NCTC10738_01515</name>
</gene>
<organism evidence="1 2">
    <name type="scientific">Shewanella algae</name>
    <dbReference type="NCBI Taxonomy" id="38313"/>
    <lineage>
        <taxon>Bacteria</taxon>
        <taxon>Pseudomonadati</taxon>
        <taxon>Pseudomonadota</taxon>
        <taxon>Gammaproteobacteria</taxon>
        <taxon>Alteromonadales</taxon>
        <taxon>Shewanellaceae</taxon>
        <taxon>Shewanella</taxon>
    </lineage>
</organism>
<name>A0A379ZEZ5_9GAMM</name>
<evidence type="ECO:0000313" key="2">
    <source>
        <dbReference type="Proteomes" id="UP000254069"/>
    </source>
</evidence>
<reference evidence="1 2" key="1">
    <citation type="submission" date="2018-06" db="EMBL/GenBank/DDBJ databases">
        <authorList>
            <consortium name="Pathogen Informatics"/>
            <person name="Doyle S."/>
        </authorList>
    </citation>
    <scope>NUCLEOTIDE SEQUENCE [LARGE SCALE GENOMIC DNA]</scope>
    <source>
        <strain evidence="1 2">NCTC10738</strain>
    </source>
</reference>
<accession>A0A379ZEZ5</accession>
<dbReference type="AlphaFoldDB" id="A0A379ZEZ5"/>
<sequence>MTQRNLCSFALVRSTIKRLLLLGKNSLPPGQKQNLSQTGKNGIWIHKLLNS</sequence>
<keyword evidence="2" id="KW-1185">Reference proteome</keyword>
<dbReference type="Proteomes" id="UP000254069">
    <property type="component" value="Unassembled WGS sequence"/>
</dbReference>
<protein>
    <submittedName>
        <fullName evidence="1">Uncharacterized protein</fullName>
    </submittedName>
</protein>
<dbReference type="EMBL" id="UGYO01000001">
    <property type="protein sequence ID" value="SUI59976.1"/>
    <property type="molecule type" value="Genomic_DNA"/>
</dbReference>